<feature type="transmembrane region" description="Helical" evidence="9">
    <location>
        <begin position="62"/>
        <end position="80"/>
    </location>
</feature>
<keyword evidence="2 9" id="KW-1003">Cell membrane</keyword>
<evidence type="ECO:0000256" key="7">
    <source>
        <dbReference type="ARBA" id="ARBA00022989"/>
    </source>
</evidence>
<dbReference type="UniPathway" id="UPA00665"/>
<keyword evidence="6 9" id="KW-0378">Hydrolase</keyword>
<dbReference type="NCBIfam" id="TIGR00077">
    <property type="entry name" value="lspA"/>
    <property type="match status" value="1"/>
</dbReference>
<dbReference type="InterPro" id="IPR001872">
    <property type="entry name" value="Peptidase_A8"/>
</dbReference>
<comment type="caution">
    <text evidence="9">Lacks conserved residue(s) required for the propagation of feature annotation.</text>
</comment>
<dbReference type="OrthoDB" id="9810259at2"/>
<dbReference type="eggNOG" id="COG0597">
    <property type="taxonomic scope" value="Bacteria"/>
</dbReference>
<comment type="subcellular location">
    <subcellularLocation>
        <location evidence="9">Cell membrane</location>
        <topology evidence="9">Multi-pass membrane protein</topology>
    </subcellularLocation>
</comment>
<evidence type="ECO:0000256" key="5">
    <source>
        <dbReference type="ARBA" id="ARBA00022750"/>
    </source>
</evidence>
<evidence type="ECO:0000256" key="11">
    <source>
        <dbReference type="RuleBase" id="RU004181"/>
    </source>
</evidence>
<feature type="transmembrane region" description="Helical" evidence="9">
    <location>
        <begin position="125"/>
        <end position="146"/>
    </location>
</feature>
<comment type="pathway">
    <text evidence="9">Protein modification; lipoprotein biosynthesis (signal peptide cleavage).</text>
</comment>
<evidence type="ECO:0000256" key="1">
    <source>
        <dbReference type="ARBA" id="ARBA00006139"/>
    </source>
</evidence>
<dbReference type="EC" id="3.4.23.36" evidence="9"/>
<evidence type="ECO:0000256" key="9">
    <source>
        <dbReference type="HAMAP-Rule" id="MF_00161"/>
    </source>
</evidence>
<dbReference type="STRING" id="862969.SCI_1056"/>
<organism evidence="12 13">
    <name type="scientific">Streptococcus constellatus</name>
    <dbReference type="NCBI Taxonomy" id="76860"/>
    <lineage>
        <taxon>Bacteria</taxon>
        <taxon>Bacillati</taxon>
        <taxon>Bacillota</taxon>
        <taxon>Bacilli</taxon>
        <taxon>Lactobacillales</taxon>
        <taxon>Streptococcaceae</taxon>
        <taxon>Streptococcus</taxon>
        <taxon>Streptococcus anginosus group</taxon>
    </lineage>
</organism>
<keyword evidence="5 9" id="KW-0064">Aspartyl protease</keyword>
<dbReference type="GO" id="GO:0004190">
    <property type="term" value="F:aspartic-type endopeptidase activity"/>
    <property type="evidence" value="ECO:0007669"/>
    <property type="project" value="UniProtKB-UniRule"/>
</dbReference>
<comment type="caution">
    <text evidence="12">The sequence shown here is derived from an EMBL/GenBank/DDBJ whole genome shotgun (WGS) entry which is preliminary data.</text>
</comment>
<dbReference type="AlphaFoldDB" id="A0A0C1HXB4"/>
<feature type="transmembrane region" description="Helical" evidence="9">
    <location>
        <begin position="87"/>
        <end position="105"/>
    </location>
</feature>
<keyword evidence="8 9" id="KW-0472">Membrane</keyword>
<dbReference type="PRINTS" id="PR00781">
    <property type="entry name" value="LIPOSIGPTASE"/>
</dbReference>
<dbReference type="EMBL" id="JWIY01000001">
    <property type="protein sequence ID" value="KIC78718.1"/>
    <property type="molecule type" value="Genomic_DNA"/>
</dbReference>
<evidence type="ECO:0000256" key="8">
    <source>
        <dbReference type="ARBA" id="ARBA00023136"/>
    </source>
</evidence>
<evidence type="ECO:0000256" key="10">
    <source>
        <dbReference type="RuleBase" id="RU000594"/>
    </source>
</evidence>
<dbReference type="HAMAP" id="MF_00161">
    <property type="entry name" value="LspA"/>
    <property type="match status" value="1"/>
</dbReference>
<dbReference type="Proteomes" id="UP000031339">
    <property type="component" value="Unassembled WGS sequence"/>
</dbReference>
<accession>A0A0C1HXB4</accession>
<dbReference type="PANTHER" id="PTHR33695">
    <property type="entry name" value="LIPOPROTEIN SIGNAL PEPTIDASE"/>
    <property type="match status" value="1"/>
</dbReference>
<dbReference type="Pfam" id="PF01252">
    <property type="entry name" value="Peptidase_A8"/>
    <property type="match status" value="1"/>
</dbReference>
<reference evidence="12 13" key="1">
    <citation type="submission" date="2014-12" db="EMBL/GenBank/DDBJ databases">
        <title>Partial genome sequence of Streptococcus constellatus KCOM 1650 (= ChDC B144).</title>
        <authorList>
            <person name="Kook J.-K."/>
            <person name="Park S.-N."/>
            <person name="Lim Y.K."/>
            <person name="Jo E."/>
        </authorList>
    </citation>
    <scope>NUCLEOTIDE SEQUENCE [LARGE SCALE GENOMIC DNA]</scope>
    <source>
        <strain evidence="12 13">KCOM 1650</strain>
    </source>
</reference>
<dbReference type="RefSeq" id="WP_003068835.1">
    <property type="nucleotide sequence ID" value="NZ_CAJPUH010000036.1"/>
</dbReference>
<dbReference type="PANTHER" id="PTHR33695:SF1">
    <property type="entry name" value="LIPOPROTEIN SIGNAL PEPTIDASE"/>
    <property type="match status" value="1"/>
</dbReference>
<evidence type="ECO:0000256" key="6">
    <source>
        <dbReference type="ARBA" id="ARBA00022801"/>
    </source>
</evidence>
<gene>
    <name evidence="9" type="primary">lspA</name>
    <name evidence="12" type="ORF">RN79_03895</name>
</gene>
<evidence type="ECO:0000256" key="3">
    <source>
        <dbReference type="ARBA" id="ARBA00022670"/>
    </source>
</evidence>
<evidence type="ECO:0000313" key="12">
    <source>
        <dbReference type="EMBL" id="KIC78718.1"/>
    </source>
</evidence>
<keyword evidence="7 9" id="KW-1133">Transmembrane helix</keyword>
<name>A0A0C1HXB4_STRCV</name>
<evidence type="ECO:0000256" key="2">
    <source>
        <dbReference type="ARBA" id="ARBA00022475"/>
    </source>
</evidence>
<feature type="active site" evidence="9">
    <location>
        <position position="115"/>
    </location>
</feature>
<proteinExistence type="inferred from homology"/>
<feature type="active site" evidence="9">
    <location>
        <position position="131"/>
    </location>
</feature>
<keyword evidence="3 9" id="KW-0645">Protease</keyword>
<dbReference type="PROSITE" id="PS00855">
    <property type="entry name" value="SPASE_II"/>
    <property type="match status" value="1"/>
</dbReference>
<comment type="function">
    <text evidence="9 10">This protein specifically catalyzes the removal of signal peptides from prolipoproteins.</text>
</comment>
<comment type="catalytic activity">
    <reaction evidence="9 10">
        <text>Release of signal peptides from bacterial membrane prolipoproteins. Hydrolyzes -Xaa-Yaa-Zaa-|-(S,diacylglyceryl)Cys-, in which Xaa is hydrophobic (preferably Leu), and Yaa (Ala or Ser) and Zaa (Gly or Ala) have small, neutral side chains.</text>
        <dbReference type="EC" id="3.4.23.36"/>
    </reaction>
</comment>
<dbReference type="GO" id="GO:0005886">
    <property type="term" value="C:plasma membrane"/>
    <property type="evidence" value="ECO:0007669"/>
    <property type="project" value="UniProtKB-SubCell"/>
</dbReference>
<comment type="similarity">
    <text evidence="1 9 11">Belongs to the peptidase A8 family.</text>
</comment>
<keyword evidence="4 9" id="KW-0812">Transmembrane</keyword>
<dbReference type="GO" id="GO:0006508">
    <property type="term" value="P:proteolysis"/>
    <property type="evidence" value="ECO:0007669"/>
    <property type="project" value="UniProtKB-KW"/>
</dbReference>
<protein>
    <recommendedName>
        <fullName evidence="9">Lipoprotein signal peptidase</fullName>
        <ecNumber evidence="9">3.4.23.36</ecNumber>
    </recommendedName>
    <alternativeName>
        <fullName evidence="9">Prolipoprotein signal peptidase</fullName>
    </alternativeName>
    <alternativeName>
        <fullName evidence="9">Signal peptidase II</fullName>
        <shortName evidence="9">SPase II</shortName>
    </alternativeName>
</protein>
<sequence length="157" mass="17677">MKRKVMVPIVIVALIALDQWVKFEIVKNIQLGEVKPFLPKILSLTYLRNTGAAFSILENQQWLFAVITLVVIGAAIWYLSKHIKGSIWLLSSLSLIIAGGIGNFIDRMRQGFVVDMFQLDFINFAIFNVADSYLTIGVMVLVVMMLKEEDNASKGRN</sequence>
<keyword evidence="12" id="KW-0449">Lipoprotein</keyword>
<evidence type="ECO:0000313" key="13">
    <source>
        <dbReference type="Proteomes" id="UP000031339"/>
    </source>
</evidence>
<evidence type="ECO:0000256" key="4">
    <source>
        <dbReference type="ARBA" id="ARBA00022692"/>
    </source>
</evidence>